<organism evidence="1 2">
    <name type="scientific">Tegillarca granosa</name>
    <name type="common">Malaysian cockle</name>
    <name type="synonym">Anadara granosa</name>
    <dbReference type="NCBI Taxonomy" id="220873"/>
    <lineage>
        <taxon>Eukaryota</taxon>
        <taxon>Metazoa</taxon>
        <taxon>Spiralia</taxon>
        <taxon>Lophotrochozoa</taxon>
        <taxon>Mollusca</taxon>
        <taxon>Bivalvia</taxon>
        <taxon>Autobranchia</taxon>
        <taxon>Pteriomorphia</taxon>
        <taxon>Arcoida</taxon>
        <taxon>Arcoidea</taxon>
        <taxon>Arcidae</taxon>
        <taxon>Tegillarca</taxon>
    </lineage>
</organism>
<accession>A0ABQ9F0Y5</accession>
<dbReference type="InterPro" id="IPR038884">
    <property type="entry name" value="CFAP61"/>
</dbReference>
<comment type="caution">
    <text evidence="1">The sequence shown here is derived from an EMBL/GenBank/DDBJ whole genome shotgun (WGS) entry which is preliminary data.</text>
</comment>
<keyword evidence="2" id="KW-1185">Reference proteome</keyword>
<proteinExistence type="predicted"/>
<gene>
    <name evidence="1" type="ORF">KUTeg_014411</name>
</gene>
<evidence type="ECO:0000313" key="1">
    <source>
        <dbReference type="EMBL" id="KAJ8309537.1"/>
    </source>
</evidence>
<protein>
    <submittedName>
        <fullName evidence="1">Uncharacterized protein</fullName>
    </submittedName>
</protein>
<evidence type="ECO:0000313" key="2">
    <source>
        <dbReference type="Proteomes" id="UP001217089"/>
    </source>
</evidence>
<name>A0ABQ9F0Y5_TEGGR</name>
<dbReference type="PANTHER" id="PTHR21178">
    <property type="entry name" value="CILIA- AND FLAGELLA-ASSOCIATED PROTEIN 61"/>
    <property type="match status" value="1"/>
</dbReference>
<dbReference type="EMBL" id="JARBDR010000657">
    <property type="protein sequence ID" value="KAJ8309537.1"/>
    <property type="molecule type" value="Genomic_DNA"/>
</dbReference>
<dbReference type="Proteomes" id="UP001217089">
    <property type="component" value="Unassembled WGS sequence"/>
</dbReference>
<dbReference type="PANTHER" id="PTHR21178:SF8">
    <property type="entry name" value="CILIA- AND FLAGELLA-ASSOCIATED PROTEIN 61"/>
    <property type="match status" value="1"/>
</dbReference>
<sequence>MFFFVFFNFRYFMETWCLAVYHDRFSDFRDEIRELLITSPMQESQRKDLWDSYGKAGAKRAVETRFLSFLSYNYYHLPMYAKPGMV</sequence>
<reference evidence="1 2" key="1">
    <citation type="submission" date="2022-12" db="EMBL/GenBank/DDBJ databases">
        <title>Chromosome-level genome of Tegillarca granosa.</title>
        <authorList>
            <person name="Kim J."/>
        </authorList>
    </citation>
    <scope>NUCLEOTIDE SEQUENCE [LARGE SCALE GENOMIC DNA]</scope>
    <source>
        <strain evidence="1">Teg-2019</strain>
        <tissue evidence="1">Adductor muscle</tissue>
    </source>
</reference>